<dbReference type="GO" id="GO:0005975">
    <property type="term" value="P:carbohydrate metabolic process"/>
    <property type="evidence" value="ECO:0007669"/>
    <property type="project" value="InterPro"/>
</dbReference>
<gene>
    <name evidence="5" type="ORF">D1866_04435</name>
    <name evidence="4" type="ORF">GFB69_10390</name>
</gene>
<evidence type="ECO:0000313" key="5">
    <source>
        <dbReference type="EMBL" id="QGR21323.1"/>
    </source>
</evidence>
<name>A0A650CU52_ACIAM</name>
<dbReference type="PANTHER" id="PTHR31616">
    <property type="entry name" value="TREHALASE"/>
    <property type="match status" value="1"/>
</dbReference>
<evidence type="ECO:0000259" key="2">
    <source>
        <dbReference type="Pfam" id="PF00723"/>
    </source>
</evidence>
<evidence type="ECO:0000313" key="4">
    <source>
        <dbReference type="EMBL" id="MQL56134.1"/>
    </source>
</evidence>
<accession>A0A650CU52</accession>
<dbReference type="Proteomes" id="UP000474054">
    <property type="component" value="Unassembled WGS sequence"/>
</dbReference>
<dbReference type="SUPFAM" id="SSF48208">
    <property type="entry name" value="Six-hairpin glycosidases"/>
    <property type="match status" value="1"/>
</dbReference>
<organism evidence="5 6">
    <name type="scientific">Acidianus ambivalens</name>
    <name type="common">Desulfurolobus ambivalens</name>
    <dbReference type="NCBI Taxonomy" id="2283"/>
    <lineage>
        <taxon>Archaea</taxon>
        <taxon>Thermoproteota</taxon>
        <taxon>Thermoprotei</taxon>
        <taxon>Sulfolobales</taxon>
        <taxon>Sulfolobaceae</taxon>
        <taxon>Acidianus</taxon>
    </lineage>
</organism>
<dbReference type="KEGG" id="aamb:D1866_04435"/>
<protein>
    <submittedName>
        <fullName evidence="5">Glycoside hydrolase family 15 protein</fullName>
    </submittedName>
</protein>
<keyword evidence="6" id="KW-1185">Reference proteome</keyword>
<comment type="similarity">
    <text evidence="1">Belongs to the glycosyl hydrolase 15 family.</text>
</comment>
<reference evidence="5 6" key="2">
    <citation type="submission" date="2019-10" db="EMBL/GenBank/DDBJ databases">
        <title>Genome Sequences from Six Type Strain Members of the Archaeal Family Sulfolobaceae: Acidianus ambivalens, Acidianus infernus, Metallosphaera prunae, Stygiolobus azoricus, Sulfolobus metallicus, and Sulfurisphaera ohwakuensis.</title>
        <authorList>
            <person name="Counts J.A."/>
            <person name="Kelly R.M."/>
        </authorList>
    </citation>
    <scope>NUCLEOTIDE SEQUENCE [LARGE SCALE GENOMIC DNA]</scope>
    <source>
        <strain evidence="5 6">LEI 10</strain>
    </source>
</reference>
<evidence type="ECO:0000256" key="1">
    <source>
        <dbReference type="ARBA" id="ARBA00006188"/>
    </source>
</evidence>
<sequence length="597" mass="68029">MLYYLLNFSNFVKPLPCINNEFTGALIKGTDIVWLAFPRYDSPSVFSSILDPQRGGHFFISGEVANQEYLVPNVLLTTLKDGSEITDLLLHGEHGLVRKIAAKNPLKISIFPVFNYGKSPATIERLSDNVFKFSNPESSEFLEVHLLFDKLDQISENSWTVYGEGYIYMGYFKDDRFGIYGKRQLKFDVARGFERTIAYWRNTMKRGRSKGKIAEIEIEGYTGDQLLDAYQTSVGILLGLLYNPTGAIVAAPTTSLPEVEGGSRNWDYRFAWVRDSSIVAEALISAGFSAEARRIIEFFSRMVSFTSKPFIYPLYSIDGSVPPKEEEIPWLSGYENSKPVRIGNAAAGQLQLDLEGFFLDAFYKYYEATGDENYIRSHVDVIEYIADWVSENWKLEDVGIWEERGVQGHYIHSKVMMWVALDRAGKLMNAIGKENPWKETRHEIKEWILQNGVNNGIFVKKVGSNEVDAALLTLPIYGFIDVQDKTFLNTLREIENQLLYKGQLKRYKRDFLGETKYPFVLASLWLARVYIRLGRIQEAKNIIKGILDATQGIYLVGEHIDPDRKEFTGNYPQAFAQANLILALDELAEAEKKEDKS</sequence>
<feature type="domain" description="GH15-like" evidence="2">
    <location>
        <begin position="227"/>
        <end position="582"/>
    </location>
</feature>
<reference evidence="4 7" key="1">
    <citation type="submission" date="2019-10" db="EMBL/GenBank/DDBJ databases">
        <title>Comparative genomics of sulfur disproportionating microorganisms.</title>
        <authorList>
            <person name="Ward L.M."/>
            <person name="Bertran E."/>
            <person name="Johnston D."/>
        </authorList>
    </citation>
    <scope>NUCLEOTIDE SEQUENCE [LARGE SCALE GENOMIC DNA]</scope>
    <source>
        <strain evidence="4 7">DSM 3772</strain>
    </source>
</reference>
<feature type="domain" description="Trehalase-like N-terminal" evidence="3">
    <location>
        <begin position="18"/>
        <end position="130"/>
    </location>
</feature>
<evidence type="ECO:0000313" key="7">
    <source>
        <dbReference type="Proteomes" id="UP000474054"/>
    </source>
</evidence>
<dbReference type="InterPro" id="IPR011613">
    <property type="entry name" value="GH15-like"/>
</dbReference>
<dbReference type="PANTHER" id="PTHR31616:SF0">
    <property type="entry name" value="GLUCAN 1,4-ALPHA-GLUCOSIDASE"/>
    <property type="match status" value="1"/>
</dbReference>
<evidence type="ECO:0000259" key="3">
    <source>
        <dbReference type="Pfam" id="PF19291"/>
    </source>
</evidence>
<dbReference type="EMBL" id="CP045482">
    <property type="protein sequence ID" value="QGR21323.1"/>
    <property type="molecule type" value="Genomic_DNA"/>
</dbReference>
<proteinExistence type="inferred from homology"/>
<dbReference type="InterPro" id="IPR053494">
    <property type="entry name" value="GH15_Enzymes"/>
</dbReference>
<dbReference type="Proteomes" id="UP000426328">
    <property type="component" value="Chromosome"/>
</dbReference>
<dbReference type="Gene3D" id="1.50.10.10">
    <property type="match status" value="1"/>
</dbReference>
<dbReference type="InterPro" id="IPR012341">
    <property type="entry name" value="6hp_glycosidase-like_sf"/>
</dbReference>
<dbReference type="InterPro" id="IPR008928">
    <property type="entry name" value="6-hairpin_glycosidase_sf"/>
</dbReference>
<dbReference type="AlphaFoldDB" id="A0A650CU52"/>
<keyword evidence="5" id="KW-0378">Hydrolase</keyword>
<dbReference type="GO" id="GO:0004553">
    <property type="term" value="F:hydrolase activity, hydrolyzing O-glycosyl compounds"/>
    <property type="evidence" value="ECO:0007669"/>
    <property type="project" value="TreeGrafter"/>
</dbReference>
<dbReference type="NCBIfam" id="NF041084">
    <property type="entry name" value="trehalase_H1_Arch"/>
    <property type="match status" value="1"/>
</dbReference>
<dbReference type="Pfam" id="PF00723">
    <property type="entry name" value="Glyco_hydro_15"/>
    <property type="match status" value="1"/>
</dbReference>
<evidence type="ECO:0000313" key="6">
    <source>
        <dbReference type="Proteomes" id="UP000426328"/>
    </source>
</evidence>
<dbReference type="Pfam" id="PF19291">
    <property type="entry name" value="TREH_N"/>
    <property type="match status" value="1"/>
</dbReference>
<dbReference type="EMBL" id="WHYS01000002">
    <property type="protein sequence ID" value="MQL56134.1"/>
    <property type="molecule type" value="Genomic_DNA"/>
</dbReference>
<dbReference type="InterPro" id="IPR045582">
    <property type="entry name" value="Trehalase-like_N"/>
</dbReference>